<feature type="region of interest" description="Disordered" evidence="6">
    <location>
        <begin position="149"/>
        <end position="201"/>
    </location>
</feature>
<protein>
    <recommendedName>
        <fullName evidence="5">Ribosome biogenesis regulatory protein</fullName>
    </recommendedName>
</protein>
<dbReference type="EMBL" id="ML992672">
    <property type="protein sequence ID" value="KAF2212829.1"/>
    <property type="molecule type" value="Genomic_DNA"/>
</dbReference>
<dbReference type="Proteomes" id="UP000799539">
    <property type="component" value="Unassembled WGS sequence"/>
</dbReference>
<keyword evidence="3 5" id="KW-0690">Ribosome biogenesis</keyword>
<name>A0A6A6FH97_9PEZI</name>
<dbReference type="GO" id="GO:0042254">
    <property type="term" value="P:ribosome biogenesis"/>
    <property type="evidence" value="ECO:0007669"/>
    <property type="project" value="UniProtKB-KW"/>
</dbReference>
<dbReference type="Pfam" id="PF04939">
    <property type="entry name" value="RRS1"/>
    <property type="match status" value="1"/>
</dbReference>
<feature type="compositionally biased region" description="Basic and acidic residues" evidence="6">
    <location>
        <begin position="94"/>
        <end position="107"/>
    </location>
</feature>
<dbReference type="AlphaFoldDB" id="A0A6A6FH97"/>
<feature type="compositionally biased region" description="Low complexity" evidence="6">
    <location>
        <begin position="36"/>
        <end position="49"/>
    </location>
</feature>
<comment type="function">
    <text evidence="5">Involved in ribosomal large subunit assembly.</text>
</comment>
<keyword evidence="4 5" id="KW-0539">Nucleus</keyword>
<comment type="subcellular location">
    <subcellularLocation>
        <location evidence="1 5">Nucleus</location>
    </subcellularLocation>
</comment>
<dbReference type="InterPro" id="IPR007023">
    <property type="entry name" value="Ribosom_reg"/>
</dbReference>
<evidence type="ECO:0000256" key="4">
    <source>
        <dbReference type="ARBA" id="ARBA00023242"/>
    </source>
</evidence>
<dbReference type="GO" id="GO:0005634">
    <property type="term" value="C:nucleus"/>
    <property type="evidence" value="ECO:0007669"/>
    <property type="project" value="UniProtKB-SubCell"/>
</dbReference>
<evidence type="ECO:0000313" key="8">
    <source>
        <dbReference type="Proteomes" id="UP000799539"/>
    </source>
</evidence>
<proteinExistence type="inferred from homology"/>
<gene>
    <name evidence="7" type="ORF">CERZMDRAFT_97329</name>
</gene>
<comment type="similarity">
    <text evidence="2 5">Belongs to the RRS1 family.</text>
</comment>
<sequence>METDTTAPQPYTFDLGNLMCQDPNPIPSLKPGAQASSSSTTTTTTTTSSKEQILSTLAQTCAQALIHQLLSQPITRNASDSSLQISLPAPEFPLPREKPVPKEKEKTKWEKFAEKKGIKGKRKDGKLEFDEERKEWRAKYGYGRQIRGRPGEVQADWIQEVDEKKERAVKEEGEKKGHGGKRKAMGDTAIRNQKLSKKSKK</sequence>
<evidence type="ECO:0000256" key="2">
    <source>
        <dbReference type="ARBA" id="ARBA00010077"/>
    </source>
</evidence>
<evidence type="ECO:0000256" key="1">
    <source>
        <dbReference type="ARBA" id="ARBA00004123"/>
    </source>
</evidence>
<reference evidence="7" key="1">
    <citation type="journal article" date="2020" name="Stud. Mycol.">
        <title>101 Dothideomycetes genomes: a test case for predicting lifestyles and emergence of pathogens.</title>
        <authorList>
            <person name="Haridas S."/>
            <person name="Albert R."/>
            <person name="Binder M."/>
            <person name="Bloem J."/>
            <person name="Labutti K."/>
            <person name="Salamov A."/>
            <person name="Andreopoulos B."/>
            <person name="Baker S."/>
            <person name="Barry K."/>
            <person name="Bills G."/>
            <person name="Bluhm B."/>
            <person name="Cannon C."/>
            <person name="Castanera R."/>
            <person name="Culley D."/>
            <person name="Daum C."/>
            <person name="Ezra D."/>
            <person name="Gonzalez J."/>
            <person name="Henrissat B."/>
            <person name="Kuo A."/>
            <person name="Liang C."/>
            <person name="Lipzen A."/>
            <person name="Lutzoni F."/>
            <person name="Magnuson J."/>
            <person name="Mondo S."/>
            <person name="Nolan M."/>
            <person name="Ohm R."/>
            <person name="Pangilinan J."/>
            <person name="Park H.-J."/>
            <person name="Ramirez L."/>
            <person name="Alfaro M."/>
            <person name="Sun H."/>
            <person name="Tritt A."/>
            <person name="Yoshinaga Y."/>
            <person name="Zwiers L.-H."/>
            <person name="Turgeon B."/>
            <person name="Goodwin S."/>
            <person name="Spatafora J."/>
            <person name="Crous P."/>
            <person name="Grigoriev I."/>
        </authorList>
    </citation>
    <scope>NUCLEOTIDE SEQUENCE</scope>
    <source>
        <strain evidence="7">SCOH1-5</strain>
    </source>
</reference>
<evidence type="ECO:0000313" key="7">
    <source>
        <dbReference type="EMBL" id="KAF2212829.1"/>
    </source>
</evidence>
<dbReference type="OrthoDB" id="28455at2759"/>
<keyword evidence="8" id="KW-1185">Reference proteome</keyword>
<feature type="region of interest" description="Disordered" evidence="6">
    <location>
        <begin position="1"/>
        <end position="50"/>
    </location>
</feature>
<evidence type="ECO:0000256" key="6">
    <source>
        <dbReference type="SAM" id="MobiDB-lite"/>
    </source>
</evidence>
<evidence type="ECO:0000256" key="3">
    <source>
        <dbReference type="ARBA" id="ARBA00022517"/>
    </source>
</evidence>
<organism evidence="7 8">
    <name type="scientific">Cercospora zeae-maydis SCOH1-5</name>
    <dbReference type="NCBI Taxonomy" id="717836"/>
    <lineage>
        <taxon>Eukaryota</taxon>
        <taxon>Fungi</taxon>
        <taxon>Dikarya</taxon>
        <taxon>Ascomycota</taxon>
        <taxon>Pezizomycotina</taxon>
        <taxon>Dothideomycetes</taxon>
        <taxon>Dothideomycetidae</taxon>
        <taxon>Mycosphaerellales</taxon>
        <taxon>Mycosphaerellaceae</taxon>
        <taxon>Cercospora</taxon>
    </lineage>
</organism>
<feature type="compositionally biased region" description="Basic and acidic residues" evidence="6">
    <location>
        <begin position="161"/>
        <end position="177"/>
    </location>
</feature>
<evidence type="ECO:0000256" key="5">
    <source>
        <dbReference type="RuleBase" id="RU364132"/>
    </source>
</evidence>
<accession>A0A6A6FH97</accession>
<feature type="region of interest" description="Disordered" evidence="6">
    <location>
        <begin position="86"/>
        <end position="107"/>
    </location>
</feature>